<keyword evidence="2" id="KW-0378">Hydrolase</keyword>
<evidence type="ECO:0000313" key="5">
    <source>
        <dbReference type="Proteomes" id="UP000593567"/>
    </source>
</evidence>
<comment type="caution">
    <text evidence="4">The sequence shown here is derived from an EMBL/GenBank/DDBJ whole genome shotgun (WGS) entry which is preliminary data.</text>
</comment>
<feature type="domain" description="RAI1-like" evidence="3">
    <location>
        <begin position="100"/>
        <end position="337"/>
    </location>
</feature>
<dbReference type="Pfam" id="PF08652">
    <property type="entry name" value="RAI1"/>
    <property type="match status" value="1"/>
</dbReference>
<dbReference type="OrthoDB" id="10051938at2759"/>
<comment type="subcellular location">
    <subcellularLocation>
        <location evidence="2">Nucleus</location>
    </subcellularLocation>
</comment>
<keyword evidence="2" id="KW-0539">Nucleus</keyword>
<comment type="function">
    <text evidence="2">Decapping enzyme for NAD-capped RNAs: specifically hydrolyzes the nicotinamide adenine dinucleotide (NAD) cap from a subset of RNAs by removing the entire NAD moiety from the 5'-end of an NAD-capped RNA.</text>
</comment>
<dbReference type="EC" id="3.6.1.-" evidence="2"/>
<dbReference type="GO" id="GO:0004518">
    <property type="term" value="F:nuclease activity"/>
    <property type="evidence" value="ECO:0007669"/>
    <property type="project" value="UniProtKB-KW"/>
</dbReference>
<evidence type="ECO:0000256" key="2">
    <source>
        <dbReference type="RuleBase" id="RU367113"/>
    </source>
</evidence>
<dbReference type="GO" id="GO:0000166">
    <property type="term" value="F:nucleotide binding"/>
    <property type="evidence" value="ECO:0007669"/>
    <property type="project" value="UniProtKB-KW"/>
</dbReference>
<evidence type="ECO:0000259" key="3">
    <source>
        <dbReference type="Pfam" id="PF08652"/>
    </source>
</evidence>
<keyword evidence="2" id="KW-0694">RNA-binding</keyword>
<dbReference type="GO" id="GO:0003723">
    <property type="term" value="F:RNA binding"/>
    <property type="evidence" value="ECO:0007669"/>
    <property type="project" value="UniProtKB-KW"/>
</dbReference>
<evidence type="ECO:0000313" key="4">
    <source>
        <dbReference type="EMBL" id="KAF6019547.1"/>
    </source>
</evidence>
<gene>
    <name evidence="4" type="ORF">EB796_022151</name>
</gene>
<proteinExistence type="inferred from homology"/>
<dbReference type="InterPro" id="IPR013961">
    <property type="entry name" value="RAI1"/>
</dbReference>
<dbReference type="GO" id="GO:0034353">
    <property type="term" value="F:mRNA 5'-diphosphatase activity"/>
    <property type="evidence" value="ECO:0007669"/>
    <property type="project" value="TreeGrafter"/>
</dbReference>
<keyword evidence="2" id="KW-0479">Metal-binding</keyword>
<comment type="cofactor">
    <cofactor evidence="2">
        <name>a divalent metal cation</name>
        <dbReference type="ChEBI" id="CHEBI:60240"/>
    </cofactor>
</comment>
<dbReference type="InterPro" id="IPR039039">
    <property type="entry name" value="RAI1-like_fam"/>
</dbReference>
<sequence length="346" mass="40511">MSINMASQTSSFLNLAADIQFLEKQPFPKYRKPKELAIFSTKLKHSEDDYEDQDGHVHNNVEHKEARAADAVTQIQIGGHNIALFMMTNEICTQIHLFIECSPYDVDNRFDDGLIVVVQKLNDVYYMHEFPTDSAIKKEGLQTEHQKLMQYWGMKFESYVTAKPAQQPKVDEPLNFNNEFGSIVYTKLNSHSMMFGGEVDCCHPNDTKKYIELKTTKQFEHARQESSFRRFKLIKWWLQSFLIGIDDILCGYRDDNGIIRHCEWYRIADIPHLLKKDPNYCKPSVCFAFLNMFLDFIKCNVQAELKPHVFIRQPKDNQFLMKVDETGHYKFLPYWFVAEAIGNKTM</sequence>
<reference evidence="4" key="1">
    <citation type="submission" date="2020-06" db="EMBL/GenBank/DDBJ databases">
        <title>Draft genome of Bugula neritina, a colonial animal packing powerful symbionts and potential medicines.</title>
        <authorList>
            <person name="Rayko M."/>
        </authorList>
    </citation>
    <scope>NUCLEOTIDE SEQUENCE [LARGE SCALE GENOMIC DNA]</scope>
    <source>
        <strain evidence="4">Kwan_BN1</strain>
    </source>
</reference>
<comment type="similarity">
    <text evidence="1 2">Belongs to the DXO/Dom3Z family.</text>
</comment>
<dbReference type="EMBL" id="VXIV02003222">
    <property type="protein sequence ID" value="KAF6019547.1"/>
    <property type="molecule type" value="Genomic_DNA"/>
</dbReference>
<name>A0A7J7J135_BUGNE</name>
<organism evidence="4 5">
    <name type="scientific">Bugula neritina</name>
    <name type="common">Brown bryozoan</name>
    <name type="synonym">Sertularia neritina</name>
    <dbReference type="NCBI Taxonomy" id="10212"/>
    <lineage>
        <taxon>Eukaryota</taxon>
        <taxon>Metazoa</taxon>
        <taxon>Spiralia</taxon>
        <taxon>Lophotrochozoa</taxon>
        <taxon>Bryozoa</taxon>
        <taxon>Gymnolaemata</taxon>
        <taxon>Cheilostomatida</taxon>
        <taxon>Flustrina</taxon>
        <taxon>Buguloidea</taxon>
        <taxon>Bugulidae</taxon>
        <taxon>Bugula</taxon>
    </lineage>
</organism>
<keyword evidence="5" id="KW-1185">Reference proteome</keyword>
<dbReference type="AlphaFoldDB" id="A0A7J7J135"/>
<keyword evidence="2" id="KW-0540">Nuclease</keyword>
<dbReference type="GO" id="GO:0046872">
    <property type="term" value="F:metal ion binding"/>
    <property type="evidence" value="ECO:0007669"/>
    <property type="project" value="UniProtKB-KW"/>
</dbReference>
<dbReference type="PANTHER" id="PTHR12395:SF9">
    <property type="entry name" value="DECAPPING AND EXORIBONUCLEASE PROTEIN"/>
    <property type="match status" value="1"/>
</dbReference>
<evidence type="ECO:0000256" key="1">
    <source>
        <dbReference type="ARBA" id="ARBA00006562"/>
    </source>
</evidence>
<dbReference type="GO" id="GO:0110155">
    <property type="term" value="P:NAD-cap decapping"/>
    <property type="evidence" value="ECO:0007669"/>
    <property type="project" value="TreeGrafter"/>
</dbReference>
<protein>
    <recommendedName>
        <fullName evidence="2">Decapping nuclease</fullName>
        <ecNumber evidence="2">3.6.1.-</ecNumber>
    </recommendedName>
</protein>
<dbReference type="PANTHER" id="PTHR12395">
    <property type="entry name" value="DOM-3 RELATED"/>
    <property type="match status" value="1"/>
</dbReference>
<dbReference type="GO" id="GO:0000956">
    <property type="term" value="P:nuclear-transcribed mRNA catabolic process"/>
    <property type="evidence" value="ECO:0007669"/>
    <property type="project" value="TreeGrafter"/>
</dbReference>
<keyword evidence="2" id="KW-0547">Nucleotide-binding</keyword>
<dbReference type="GO" id="GO:0005634">
    <property type="term" value="C:nucleus"/>
    <property type="evidence" value="ECO:0007669"/>
    <property type="project" value="UniProtKB-SubCell"/>
</dbReference>
<dbReference type="GO" id="GO:0005829">
    <property type="term" value="C:cytosol"/>
    <property type="evidence" value="ECO:0007669"/>
    <property type="project" value="TreeGrafter"/>
</dbReference>
<dbReference type="Proteomes" id="UP000593567">
    <property type="component" value="Unassembled WGS sequence"/>
</dbReference>
<accession>A0A7J7J135</accession>